<keyword evidence="2" id="KW-0472">Membrane</keyword>
<evidence type="ECO:0000313" key="3">
    <source>
        <dbReference type="EMBL" id="TGB47373.1"/>
    </source>
</evidence>
<keyword evidence="4" id="KW-1185">Reference proteome</keyword>
<accession>A0A4Z0I064</accession>
<evidence type="ECO:0000313" key="4">
    <source>
        <dbReference type="Proteomes" id="UP000297792"/>
    </source>
</evidence>
<feature type="transmembrane region" description="Helical" evidence="2">
    <location>
        <begin position="109"/>
        <end position="132"/>
    </location>
</feature>
<keyword evidence="2" id="KW-1133">Transmembrane helix</keyword>
<keyword evidence="2" id="KW-0812">Transmembrane</keyword>
<dbReference type="Proteomes" id="UP000297792">
    <property type="component" value="Unassembled WGS sequence"/>
</dbReference>
<name>A0A4Z0I064_MYCPR</name>
<gene>
    <name evidence="3" type="ORF">EJD98_00070</name>
</gene>
<feature type="transmembrane region" description="Helical" evidence="2">
    <location>
        <begin position="63"/>
        <end position="89"/>
    </location>
</feature>
<evidence type="ECO:0000256" key="2">
    <source>
        <dbReference type="SAM" id="Phobius"/>
    </source>
</evidence>
<reference evidence="3 4" key="1">
    <citation type="submission" date="2018-12" db="EMBL/GenBank/DDBJ databases">
        <title>Draft genome sequences of Mycolicibacterium peregrinum isolated from a pig with lymphadenitis and from soil on the same Japanese pig farm.</title>
        <authorList>
            <person name="Komatsu T."/>
            <person name="Ohya K."/>
            <person name="Sawai K."/>
            <person name="Odoi J.O."/>
            <person name="Otsu K."/>
            <person name="Ota A."/>
            <person name="Ito T."/>
            <person name="Kawai M."/>
            <person name="Maruyama F."/>
        </authorList>
    </citation>
    <scope>NUCLEOTIDE SEQUENCE [LARGE SCALE GENOMIC DNA]</scope>
    <source>
        <strain evidence="3 4">138</strain>
    </source>
</reference>
<evidence type="ECO:0000256" key="1">
    <source>
        <dbReference type="SAM" id="MobiDB-lite"/>
    </source>
</evidence>
<proteinExistence type="predicted"/>
<protein>
    <submittedName>
        <fullName evidence="3">Uncharacterized protein</fullName>
    </submittedName>
</protein>
<dbReference type="AlphaFoldDB" id="A0A4Z0I064"/>
<feature type="compositionally biased region" description="Pro residues" evidence="1">
    <location>
        <begin position="31"/>
        <end position="42"/>
    </location>
</feature>
<feature type="compositionally biased region" description="Low complexity" evidence="1">
    <location>
        <begin position="17"/>
        <end position="30"/>
    </location>
</feature>
<feature type="transmembrane region" description="Helical" evidence="2">
    <location>
        <begin position="139"/>
        <end position="158"/>
    </location>
</feature>
<feature type="region of interest" description="Disordered" evidence="1">
    <location>
        <begin position="1"/>
        <end position="53"/>
    </location>
</feature>
<sequence>MTYPNGPYGQGSPDQSGYPQLPGYPQQQPFAPQPGYPPPPGYPQQAYGLPPAPPASPSGVTGIIAAVLAGLGGLANFFGGLAMAFGLSVLIDGSSEVAGSAAWGGWTPLIAMTTLNILAGLLLLSGTVTLLLRKTIGRWLVAAGCAVSILSTLINLTWTPSAIADYEYDRGVGADLVGVIFPIVTLVLVLLPSTAAWIRAQQNPTAPQPYPPYPGSPPR</sequence>
<comment type="caution">
    <text evidence="3">The sequence shown here is derived from an EMBL/GenBank/DDBJ whole genome shotgun (WGS) entry which is preliminary data.</text>
</comment>
<organism evidence="3 4">
    <name type="scientific">Mycolicibacterium peregrinum</name>
    <name type="common">Mycobacterium peregrinum</name>
    <dbReference type="NCBI Taxonomy" id="43304"/>
    <lineage>
        <taxon>Bacteria</taxon>
        <taxon>Bacillati</taxon>
        <taxon>Actinomycetota</taxon>
        <taxon>Actinomycetes</taxon>
        <taxon>Mycobacteriales</taxon>
        <taxon>Mycobacteriaceae</taxon>
        <taxon>Mycolicibacterium</taxon>
    </lineage>
</organism>
<dbReference type="EMBL" id="RWKA01000001">
    <property type="protein sequence ID" value="TGB47373.1"/>
    <property type="molecule type" value="Genomic_DNA"/>
</dbReference>
<feature type="transmembrane region" description="Helical" evidence="2">
    <location>
        <begin position="178"/>
        <end position="198"/>
    </location>
</feature>
<dbReference type="RefSeq" id="WP_135358696.1">
    <property type="nucleotide sequence ID" value="NZ_RWJZ01000001.1"/>
</dbReference>